<keyword evidence="11" id="KW-1185">Reference proteome</keyword>
<feature type="compositionally biased region" description="Pro residues" evidence="8">
    <location>
        <begin position="906"/>
        <end position="921"/>
    </location>
</feature>
<evidence type="ECO:0000256" key="7">
    <source>
        <dbReference type="PROSITE-ProRule" id="PRU10141"/>
    </source>
</evidence>
<name>F4RLL8_MELLP</name>
<keyword evidence="3" id="KW-0808">Transferase</keyword>
<keyword evidence="4 7" id="KW-0547">Nucleotide-binding</keyword>
<dbReference type="InterPro" id="IPR008271">
    <property type="entry name" value="Ser/Thr_kinase_AS"/>
</dbReference>
<protein>
    <recommendedName>
        <fullName evidence="9">Protein kinase domain-containing protein</fullName>
    </recommendedName>
</protein>
<evidence type="ECO:0000256" key="8">
    <source>
        <dbReference type="SAM" id="MobiDB-lite"/>
    </source>
</evidence>
<keyword evidence="2" id="KW-0723">Serine/threonine-protein kinase</keyword>
<keyword evidence="6 7" id="KW-0067">ATP-binding</keyword>
<dbReference type="STRING" id="747676.F4RLL8"/>
<dbReference type="PROSITE" id="PS50011">
    <property type="entry name" value="PROTEIN_KINASE_DOM"/>
    <property type="match status" value="1"/>
</dbReference>
<feature type="compositionally biased region" description="Low complexity" evidence="8">
    <location>
        <begin position="106"/>
        <end position="128"/>
    </location>
</feature>
<dbReference type="SMART" id="SM00220">
    <property type="entry name" value="S_TKc"/>
    <property type="match status" value="1"/>
</dbReference>
<dbReference type="Pfam" id="PF00069">
    <property type="entry name" value="Pkinase"/>
    <property type="match status" value="1"/>
</dbReference>
<evidence type="ECO:0000256" key="1">
    <source>
        <dbReference type="ARBA" id="ARBA00006529"/>
    </source>
</evidence>
<proteinExistence type="inferred from homology"/>
<feature type="region of interest" description="Disordered" evidence="8">
    <location>
        <begin position="1"/>
        <end position="284"/>
    </location>
</feature>
<dbReference type="VEuPathDB" id="FungiDB:MELLADRAFT_116464"/>
<evidence type="ECO:0000256" key="4">
    <source>
        <dbReference type="ARBA" id="ARBA00022741"/>
    </source>
</evidence>
<feature type="compositionally biased region" description="Acidic residues" evidence="8">
    <location>
        <begin position="223"/>
        <end position="243"/>
    </location>
</feature>
<feature type="region of interest" description="Disordered" evidence="8">
    <location>
        <begin position="892"/>
        <end position="952"/>
    </location>
</feature>
<dbReference type="EMBL" id="GL883107">
    <property type="protein sequence ID" value="EGG06726.1"/>
    <property type="molecule type" value="Genomic_DNA"/>
</dbReference>
<evidence type="ECO:0000256" key="5">
    <source>
        <dbReference type="ARBA" id="ARBA00022777"/>
    </source>
</evidence>
<dbReference type="eggNOG" id="KOG4645">
    <property type="taxonomic scope" value="Eukaryota"/>
</dbReference>
<evidence type="ECO:0000313" key="11">
    <source>
        <dbReference type="Proteomes" id="UP000001072"/>
    </source>
</evidence>
<dbReference type="HOGENOM" id="CLU_001999_1_0_1"/>
<dbReference type="PROSITE" id="PS00107">
    <property type="entry name" value="PROTEIN_KINASE_ATP"/>
    <property type="match status" value="1"/>
</dbReference>
<feature type="binding site" evidence="7">
    <location>
        <position position="1325"/>
    </location>
    <ligand>
        <name>ATP</name>
        <dbReference type="ChEBI" id="CHEBI:30616"/>
    </ligand>
</feature>
<feature type="compositionally biased region" description="Low complexity" evidence="8">
    <location>
        <begin position="137"/>
        <end position="164"/>
    </location>
</feature>
<organism evidence="11">
    <name type="scientific">Melampsora larici-populina (strain 98AG31 / pathotype 3-4-7)</name>
    <name type="common">Poplar leaf rust fungus</name>
    <dbReference type="NCBI Taxonomy" id="747676"/>
    <lineage>
        <taxon>Eukaryota</taxon>
        <taxon>Fungi</taxon>
        <taxon>Dikarya</taxon>
        <taxon>Basidiomycota</taxon>
        <taxon>Pucciniomycotina</taxon>
        <taxon>Pucciniomycetes</taxon>
        <taxon>Pucciniales</taxon>
        <taxon>Melampsoraceae</taxon>
        <taxon>Melampsora</taxon>
    </lineage>
</organism>
<evidence type="ECO:0000256" key="3">
    <source>
        <dbReference type="ARBA" id="ARBA00022679"/>
    </source>
</evidence>
<comment type="similarity">
    <text evidence="1">Belongs to the protein kinase superfamily. STE Ser/Thr protein kinase family. MAP kinase kinase kinase subfamily.</text>
</comment>
<dbReference type="InterPro" id="IPR017441">
    <property type="entry name" value="Protein_kinase_ATP_BS"/>
</dbReference>
<dbReference type="Proteomes" id="UP000001072">
    <property type="component" value="Unassembled WGS sequence"/>
</dbReference>
<evidence type="ECO:0000256" key="6">
    <source>
        <dbReference type="ARBA" id="ARBA00022840"/>
    </source>
</evidence>
<dbReference type="GO" id="GO:0038066">
    <property type="term" value="P:p38MAPK cascade"/>
    <property type="evidence" value="ECO:0007669"/>
    <property type="project" value="TreeGrafter"/>
</dbReference>
<dbReference type="KEGG" id="mlr:MELLADRAFT_116464"/>
<feature type="compositionally biased region" description="Polar residues" evidence="8">
    <location>
        <begin position="165"/>
        <end position="188"/>
    </location>
</feature>
<dbReference type="PANTHER" id="PTHR48016">
    <property type="entry name" value="MAP KINASE KINASE KINASE SSK2-RELATED-RELATED"/>
    <property type="match status" value="1"/>
</dbReference>
<feature type="compositionally biased region" description="Polar residues" evidence="8">
    <location>
        <begin position="21"/>
        <end position="30"/>
    </location>
</feature>
<feature type="compositionally biased region" description="Low complexity" evidence="8">
    <location>
        <begin position="76"/>
        <end position="90"/>
    </location>
</feature>
<dbReference type="RefSeq" id="XP_007410166.1">
    <property type="nucleotide sequence ID" value="XM_007410104.1"/>
</dbReference>
<evidence type="ECO:0000313" key="10">
    <source>
        <dbReference type="EMBL" id="EGG06726.1"/>
    </source>
</evidence>
<feature type="compositionally biased region" description="Polar residues" evidence="8">
    <location>
        <begin position="264"/>
        <end position="277"/>
    </location>
</feature>
<dbReference type="SUPFAM" id="SSF56112">
    <property type="entry name" value="Protein kinase-like (PK-like)"/>
    <property type="match status" value="1"/>
</dbReference>
<feature type="region of interest" description="Disordered" evidence="8">
    <location>
        <begin position="1602"/>
        <end position="1650"/>
    </location>
</feature>
<dbReference type="OrthoDB" id="1043025at2759"/>
<dbReference type="FunCoup" id="F4RLL8">
    <property type="interactions" value="393"/>
</dbReference>
<keyword evidence="5" id="KW-0418">Kinase</keyword>
<reference evidence="11" key="1">
    <citation type="journal article" date="2011" name="Proc. Natl. Acad. Sci. U.S.A.">
        <title>Obligate biotrophy features unraveled by the genomic analysis of rust fungi.</title>
        <authorList>
            <person name="Duplessis S."/>
            <person name="Cuomo C.A."/>
            <person name="Lin Y.-C."/>
            <person name="Aerts A."/>
            <person name="Tisserant E."/>
            <person name="Veneault-Fourrey C."/>
            <person name="Joly D.L."/>
            <person name="Hacquard S."/>
            <person name="Amselem J."/>
            <person name="Cantarel B.L."/>
            <person name="Chiu R."/>
            <person name="Coutinho P.M."/>
            <person name="Feau N."/>
            <person name="Field M."/>
            <person name="Frey P."/>
            <person name="Gelhaye E."/>
            <person name="Goldberg J."/>
            <person name="Grabherr M.G."/>
            <person name="Kodira C.D."/>
            <person name="Kohler A."/>
            <person name="Kuees U."/>
            <person name="Lindquist E.A."/>
            <person name="Lucas S.M."/>
            <person name="Mago R."/>
            <person name="Mauceli E."/>
            <person name="Morin E."/>
            <person name="Murat C."/>
            <person name="Pangilinan J.L."/>
            <person name="Park R."/>
            <person name="Pearson M."/>
            <person name="Quesneville H."/>
            <person name="Rouhier N."/>
            <person name="Sakthikumar S."/>
            <person name="Salamov A.A."/>
            <person name="Schmutz J."/>
            <person name="Selles B."/>
            <person name="Shapiro H."/>
            <person name="Tanguay P."/>
            <person name="Tuskan G.A."/>
            <person name="Henrissat B."/>
            <person name="Van de Peer Y."/>
            <person name="Rouze P."/>
            <person name="Ellis J.G."/>
            <person name="Dodds P.N."/>
            <person name="Schein J.E."/>
            <person name="Zhong S."/>
            <person name="Hamelin R.C."/>
            <person name="Grigoriev I.V."/>
            <person name="Szabo L.J."/>
            <person name="Martin F."/>
        </authorList>
    </citation>
    <scope>NUCLEOTIDE SEQUENCE [LARGE SCALE GENOMIC DNA]</scope>
    <source>
        <strain evidence="11">98AG31 / pathotype 3-4-7</strain>
    </source>
</reference>
<dbReference type="InParanoid" id="F4RLL8"/>
<feature type="compositionally biased region" description="Polar residues" evidence="8">
    <location>
        <begin position="91"/>
        <end position="105"/>
    </location>
</feature>
<dbReference type="PROSITE" id="PS00108">
    <property type="entry name" value="PROTEIN_KINASE_ST"/>
    <property type="match status" value="1"/>
</dbReference>
<dbReference type="Gene3D" id="1.10.510.10">
    <property type="entry name" value="Transferase(Phosphotransferase) domain 1"/>
    <property type="match status" value="1"/>
</dbReference>
<dbReference type="InterPro" id="IPR011009">
    <property type="entry name" value="Kinase-like_dom_sf"/>
</dbReference>
<dbReference type="GO" id="GO:0004674">
    <property type="term" value="F:protein serine/threonine kinase activity"/>
    <property type="evidence" value="ECO:0007669"/>
    <property type="project" value="UniProtKB-KW"/>
</dbReference>
<feature type="compositionally biased region" description="Basic and acidic residues" evidence="8">
    <location>
        <begin position="244"/>
        <end position="258"/>
    </location>
</feature>
<sequence length="1650" mass="184642">MPRVEFVHSPVYRGSERGDSGPNNAVTSSGALLDEESPGSEGDSSSSLVGVRPQSPIGNPSHLNGRSHHRKRSESGRSSSPSTTDSSFGSQLGSNLLHRNSSQHLSHSCSPPISDIDSSSSGSSSRSSVQIRNKPLSISSSHSSPTSRRQHRSPSSAIHPHPSATLNPSFTSRNGSNHSNTSRHSGSPYTRGPQLKMIPSILKNKTPEAEEPSGPSYGFGAGDEADSGSDVDDFEGEDGDEGEADQRWAHHYWPEDGNHLSAPPDSSQPNGPYTSQPPHTPGRMASTIRRRILQFKELKGVTAYDISARRFTDDDSGGSGYIDLGGQHSPSSTVGHSHNDLRPEERERFEWQDMLTNVLTGEVLRTEKTRISEVSGGKEATIRQQDASRMSDIWVGLRAYLRCRTVPDEQRCLEGARLQMDHVLEDVHNFKVPFATPRDEAIRLVQSLLNRVDWCESLYPSNKFMWRERPAWREADFVSKLETLRSWDNNHRGLRMQIGILQKFMSSDKLEGINPSSPPLSSSSSNAAVTIHSADPNLSQFSHYEMANGQLTSFRPTKQLLEPSTFVERILQEGSLNRLFAENTFDSLNTLIVRAKETMIKFAKAFEKLRLPSYRDDLIILANFAPSLMQEVLRIRLQNAKLLKSDLSELSLVLLQQLTDDFRTGLTHATAVKKSWMKIMDQEPNWDMCLPDADRRAFDETLTQALKFFFRLLDTHILTGSNKTLDSKDTEIVEGEWSFLKSAVAEIQGGDVLLGEHYSTLTHRLMSRVHHFFDANLVILEKRLSARKVNIPELIRWNDLILSSLRQRHRKVLRFSRTILSRFENSAEYALEKSAIDLSLFVGGLNETNHFLIYTGNFERDGIYLVGSPSLSQRPDIVSELLSKCFHIQTQPDYEPPATRNNKSSPPSPLLAPSPPPPSNEPVPAEDTVASAEPAVNEPSNDDEEELGHESNHTPKVIYPHYILILSPRDPFMWTGQVMNIDLPRVELDVRDHRVRLVADGPGQHLYLAKSAFLGTFPAFRALTVVDQKAHLFRVNREIKKIKRASYRMSETVIKSVDRIIQAVKQVPGSEPLLTAYFSFAAELSERSMRYMEKAIRERYTALLIQFGIKWITFVSDDCKTDDLKTFRAAVNALEFVMEKTKDDMILELTEEQFVRLRSKVARCMSLLISHFDVLGARSKAEAKQQKERLEAQRQEMKWRLETKMAHMKGRDWSLTASEGVQDQGNATSNAGLNSAMSSLRERRERGRGPLAALDAARHEKLASLGLAGQELDHNATDNRGLLFLASSTSNISIRWQQGRFVGGGTFGQVYLAVNLDTGDVMAVKEIKLQDISTAPKLVDQIRDEMNIMSLLRHPNIVEYFGIEVHRDKVYIFQEYCEGGTLAALLENGKVEEEVICQMYAHQLLEGLHYLHSMDVVHRDIKPDNILLDKEGRLKYVDFGAAKILARESRTLAARSKRSKSMINKGMMDPGNPKGSEMNSLTGTPMYMSPEVIKGEEFGRPGAMDIWSLGCVVLECVTGRRPWSNLDNEWAIMFHIGIATKHPPLPDPSELSELGIDFIRQALTLDPVKRPSAAELLNHAWMVDLSRCLEMMNSGEDELMWSTSGTGPMAVAGTGHDTSQPTPPELTHQSSSSSSNFRNLESLQEVDEGE</sequence>
<dbReference type="GO" id="GO:0005524">
    <property type="term" value="F:ATP binding"/>
    <property type="evidence" value="ECO:0007669"/>
    <property type="project" value="UniProtKB-UniRule"/>
</dbReference>
<dbReference type="PANTHER" id="PTHR48016:SF32">
    <property type="entry name" value="MITOGEN-ACTIVATED PROTEIN KINASE KINASE KINASE 4"/>
    <property type="match status" value="1"/>
</dbReference>
<dbReference type="InterPro" id="IPR000719">
    <property type="entry name" value="Prot_kinase_dom"/>
</dbReference>
<dbReference type="InterPro" id="IPR050538">
    <property type="entry name" value="MAP_kinase_kinase_kinase"/>
</dbReference>
<evidence type="ECO:0000259" key="9">
    <source>
        <dbReference type="PROSITE" id="PS50011"/>
    </source>
</evidence>
<feature type="domain" description="Protein kinase" evidence="9">
    <location>
        <begin position="1296"/>
        <end position="1582"/>
    </location>
</feature>
<evidence type="ECO:0000256" key="2">
    <source>
        <dbReference type="ARBA" id="ARBA00022527"/>
    </source>
</evidence>
<dbReference type="CDD" id="cd06626">
    <property type="entry name" value="STKc_MEKK4"/>
    <property type="match status" value="1"/>
</dbReference>
<gene>
    <name evidence="10" type="ORF">MELLADRAFT_116464</name>
</gene>
<accession>F4RLL8</accession>
<dbReference type="GeneID" id="18925820"/>